<dbReference type="RefSeq" id="WP_203765886.1">
    <property type="nucleotide sequence ID" value="NZ_BAAAYJ010000065.1"/>
</dbReference>
<accession>A0A919JJ19</accession>
<dbReference type="Proteomes" id="UP000647172">
    <property type="component" value="Unassembled WGS sequence"/>
</dbReference>
<dbReference type="EMBL" id="BOMQ01000016">
    <property type="protein sequence ID" value="GIE47694.1"/>
    <property type="molecule type" value="Genomic_DNA"/>
</dbReference>
<name>A0A919JJ19_9ACTN</name>
<protein>
    <submittedName>
        <fullName evidence="1">Uncharacterized protein</fullName>
    </submittedName>
</protein>
<proteinExistence type="predicted"/>
<reference evidence="1" key="1">
    <citation type="submission" date="2021-01" db="EMBL/GenBank/DDBJ databases">
        <title>Whole genome shotgun sequence of Actinoplanes nipponensis NBRC 14063.</title>
        <authorList>
            <person name="Komaki H."/>
            <person name="Tamura T."/>
        </authorList>
    </citation>
    <scope>NUCLEOTIDE SEQUENCE</scope>
    <source>
        <strain evidence="1">NBRC 14063</strain>
    </source>
</reference>
<sequence>MRWFPLGPGRRRADPDPARQQALLEDIRRRYGAHVRVPFPEQAAAVVPALDGDDGLAVAATVLREFADEAHAELLAQAGELYRRTGHGVAVDRRNYRPLWQAAGPELRWPLFALPGRLHPYVQVAAAATVLGDQARRYVRVADPQPPLAHLFEILDLTVAGWEYGRVPVDADAAALAGRLIATARELRAAMPEPPPLPPPVRELMRRNHTVDVREPGGHRVVGGFNPGREMRQSLLA</sequence>
<evidence type="ECO:0000313" key="1">
    <source>
        <dbReference type="EMBL" id="GIE47694.1"/>
    </source>
</evidence>
<organism evidence="1 2">
    <name type="scientific">Actinoplanes nipponensis</name>
    <dbReference type="NCBI Taxonomy" id="135950"/>
    <lineage>
        <taxon>Bacteria</taxon>
        <taxon>Bacillati</taxon>
        <taxon>Actinomycetota</taxon>
        <taxon>Actinomycetes</taxon>
        <taxon>Micromonosporales</taxon>
        <taxon>Micromonosporaceae</taxon>
        <taxon>Actinoplanes</taxon>
    </lineage>
</organism>
<keyword evidence="2" id="KW-1185">Reference proteome</keyword>
<dbReference type="AlphaFoldDB" id="A0A919JJ19"/>
<comment type="caution">
    <text evidence="1">The sequence shown here is derived from an EMBL/GenBank/DDBJ whole genome shotgun (WGS) entry which is preliminary data.</text>
</comment>
<evidence type="ECO:0000313" key="2">
    <source>
        <dbReference type="Proteomes" id="UP000647172"/>
    </source>
</evidence>
<gene>
    <name evidence="1" type="ORF">Ani05nite_12280</name>
</gene>